<reference evidence="1" key="1">
    <citation type="journal article" date="2024" name="Syst. Appl. Microbiol.">
        <title>First single-strain enrichments of Electrothrix cable bacteria, description of E. aestuarii sp. nov. and E. rattekaaiensis sp. nov., and proposal of a cable bacteria taxonomy following the rules of the SeqCode.</title>
        <authorList>
            <person name="Plum-Jensen L.E."/>
            <person name="Schramm A."/>
            <person name="Marshall I.P.G."/>
        </authorList>
    </citation>
    <scope>NUCLEOTIDE SEQUENCE</scope>
    <source>
        <strain evidence="1">Rat1</strain>
    </source>
</reference>
<reference evidence="1" key="2">
    <citation type="submission" date="2024-06" db="EMBL/GenBank/DDBJ databases">
        <authorList>
            <person name="Plum-Jensen L.E."/>
            <person name="Schramm A."/>
            <person name="Marshall I.P.G."/>
        </authorList>
    </citation>
    <scope>NUCLEOTIDE SEQUENCE</scope>
    <source>
        <strain evidence="1">Rat1</strain>
    </source>
</reference>
<name>A0AAU8LTF7_9BACT</name>
<dbReference type="EMBL" id="CP159373">
    <property type="protein sequence ID" value="XCN72814.1"/>
    <property type="molecule type" value="Genomic_DNA"/>
</dbReference>
<evidence type="ECO:0000313" key="1">
    <source>
        <dbReference type="EMBL" id="XCN72814.1"/>
    </source>
</evidence>
<dbReference type="AlphaFoldDB" id="A0AAU8LTF7"/>
<dbReference type="KEGG" id="eaj:Q3M24_21420"/>
<gene>
    <name evidence="1" type="ORF">Q3M24_21420</name>
</gene>
<sequence length="70" mass="8061">MQALELQAEVTKGREIRLKLPHNIQHGTVRVIILYEQAKQHEPIPNGRKFGQFKGQIDIGEDFDDAFIFS</sequence>
<protein>
    <submittedName>
        <fullName evidence="1">Uncharacterized protein</fullName>
    </submittedName>
</protein>
<accession>A0AAU8LTF7</accession>
<proteinExistence type="predicted"/>
<organism evidence="1">
    <name type="scientific">Candidatus Electrothrix aestuarii</name>
    <dbReference type="NCBI Taxonomy" id="3062594"/>
    <lineage>
        <taxon>Bacteria</taxon>
        <taxon>Pseudomonadati</taxon>
        <taxon>Thermodesulfobacteriota</taxon>
        <taxon>Desulfobulbia</taxon>
        <taxon>Desulfobulbales</taxon>
        <taxon>Desulfobulbaceae</taxon>
        <taxon>Candidatus Electrothrix</taxon>
    </lineage>
</organism>